<keyword evidence="1" id="KW-0812">Transmembrane</keyword>
<evidence type="ECO:0000256" key="1">
    <source>
        <dbReference type="SAM" id="Phobius"/>
    </source>
</evidence>
<name>A0A1I3LI01_9FLAO</name>
<sequence>MKNKKSIIRIGILVSMTSLLMYFIFFKEGKNEIFVTVDKKLSRDLVRIEHGSYSINNESDKKLVTLGLDEVVFSNNKPLILKTICGENDFLIIYDNQYYTLIRHFIPNDVYNGMPGVNIYNFELDQREGKLFLNLSVKGADSESFSNIELAKISDASENIWGSKIIETDAINR</sequence>
<organism evidence="2 3">
    <name type="scientific">Myroides guanonis</name>
    <dbReference type="NCBI Taxonomy" id="1150112"/>
    <lineage>
        <taxon>Bacteria</taxon>
        <taxon>Pseudomonadati</taxon>
        <taxon>Bacteroidota</taxon>
        <taxon>Flavobacteriia</taxon>
        <taxon>Flavobacteriales</taxon>
        <taxon>Flavobacteriaceae</taxon>
        <taxon>Myroides</taxon>
    </lineage>
</organism>
<dbReference type="OrthoDB" id="1448449at2"/>
<protein>
    <submittedName>
        <fullName evidence="2">Uncharacterized protein</fullName>
    </submittedName>
</protein>
<dbReference type="AlphaFoldDB" id="A0A1I3LI01"/>
<feature type="transmembrane region" description="Helical" evidence="1">
    <location>
        <begin position="7"/>
        <end position="26"/>
    </location>
</feature>
<keyword evidence="3" id="KW-1185">Reference proteome</keyword>
<proteinExistence type="predicted"/>
<dbReference type="Proteomes" id="UP000243887">
    <property type="component" value="Unassembled WGS sequence"/>
</dbReference>
<dbReference type="EMBL" id="FORU01000001">
    <property type="protein sequence ID" value="SFI84382.1"/>
    <property type="molecule type" value="Genomic_DNA"/>
</dbReference>
<accession>A0A1I3LI01</accession>
<evidence type="ECO:0000313" key="3">
    <source>
        <dbReference type="Proteomes" id="UP000243887"/>
    </source>
</evidence>
<gene>
    <name evidence="2" type="ORF">SAMN04487893_101342</name>
</gene>
<keyword evidence="1" id="KW-1133">Transmembrane helix</keyword>
<dbReference type="STRING" id="1150112.SAMN04487893_101342"/>
<keyword evidence="1" id="KW-0472">Membrane</keyword>
<evidence type="ECO:0000313" key="2">
    <source>
        <dbReference type="EMBL" id="SFI84382.1"/>
    </source>
</evidence>
<dbReference type="RefSeq" id="WP_090677707.1">
    <property type="nucleotide sequence ID" value="NZ_FORU01000001.1"/>
</dbReference>
<reference evidence="3" key="1">
    <citation type="submission" date="2016-10" db="EMBL/GenBank/DDBJ databases">
        <authorList>
            <person name="Varghese N."/>
            <person name="Submissions S."/>
        </authorList>
    </citation>
    <scope>NUCLEOTIDE SEQUENCE [LARGE SCALE GENOMIC DNA]</scope>
    <source>
        <strain evidence="3">DSM 26542</strain>
    </source>
</reference>